<dbReference type="HOGENOM" id="CLU_242066_0_0_10"/>
<dbReference type="InterPro" id="IPR050708">
    <property type="entry name" value="T6SS_VgrG/RHS"/>
</dbReference>
<name>G8TA78_NIAKG</name>
<dbReference type="KEGG" id="nko:Niako_7200"/>
<proteinExistence type="predicted"/>
<dbReference type="RefSeq" id="WP_014223327.1">
    <property type="nucleotide sequence ID" value="NC_016609.1"/>
</dbReference>
<accession>G8TA78</accession>
<evidence type="ECO:0000313" key="5">
    <source>
        <dbReference type="Proteomes" id="UP000005438"/>
    </source>
</evidence>
<feature type="chain" id="PRO_5003516063" evidence="2">
    <location>
        <begin position="27"/>
        <end position="1663"/>
    </location>
</feature>
<feature type="domain" description="DUF6443" evidence="3">
    <location>
        <begin position="146"/>
        <end position="271"/>
    </location>
</feature>
<dbReference type="NCBIfam" id="TIGR03696">
    <property type="entry name" value="Rhs_assc_core"/>
    <property type="match status" value="1"/>
</dbReference>
<dbReference type="Gene3D" id="2.180.10.10">
    <property type="entry name" value="RHS repeat-associated core"/>
    <property type="match status" value="2"/>
</dbReference>
<keyword evidence="2" id="KW-0732">Signal</keyword>
<dbReference type="InterPro" id="IPR022385">
    <property type="entry name" value="Rhs_assc_core"/>
</dbReference>
<sequence length="1663" mass="181104">MIRNKFLLLVCFINLTFLSITNSAFSQFQLWNPNHAIGTVSGNTHFGYNQTPDQLVEIYIAGIPSVGQTYQWYSSTTPNDAGFTIISGAAQSSYTPGPLTQNMWFKRQTTNIFGASIFSNVIKLSVVSANWEDRNYIREHDVQVTGITTWQAVDQLPVGQKLQTTTYVDGLGRSVEKVSRETATPATAGGLWGDVVQFSQYDQFGRQPQQYLPYTTTTEIGKYKTAPLTEQPQYYTNIYNETSAYSSLSFDNSPLNRVEGVKAPGTTWTSAIGEAGGYDMNSANDNVQMFAVDYIKGNPPVNIGVYAPNSLYKVTTIDENGKSVITYTDKSGKLILKKIQIDDVPSAGHAGWICTYNIYDDLDLMRYQLQPEAVKYLDSHGWSFAGTDGIKVLNEWCFQYNYDDKGRVIWKKSPGVAPVNLLYDIRDRVVFTQDGNQSALSTPQWTAYMYDELDRPVATALFNTARTVAQLQADINNAANASTTVTTAAQGYSVNTPTYNNPISNSDLNNAAVTTIEQYQFYDEYSFAAAKPFNTGFTNSSAYSTGDPNVLPIITSKRTLGLPTGKMTRVIGSGTFLSATNYYDEKGVLIQTLEDNIKTGTDVTTMQYSFDDRILSICSDHTTAGTGFSNFVTLTKYNSDKLGRLTSIQKQFGANASKTVATYDYDDVGRLKARRFDPDYVPVNGRKGGGLESLEYSFNIHNQLTGINKDFALKNPGNYNKWEHFFGMYLGYDNKDNVFARSQLNGQVTGVLWNTQGDDAQRKYDYTYDNANRLINAAFNEQKHPGDGWSNAKMDFSVTGSSGKITYDLNGNLLNMLQKGVMPGTAAPITIDELNYTYASYSNKLQSVTDQMSTTNVNGLSGDFKDGSNGTTPDYVYDNNGNVVVDLNKNAKDLENVVGANGISYNYLDKPEKIRIAGKGTIRIVYSADGEKLQRVFIPESGAASTITTYINQFVYQESGSVTTTTVPPFATSGGTLSYIGFEEGRIRAITAINSSQDGGLDAMAINGNITLPDGHMGVFDYFIKDYQQNVRMVLTEEAHSAYNTCTMESNRNLAEDPVFGQTGGSNEVETTRYPKPSGWQSTNLGSSVSRLGTNAGHNIGPNTLQKVMAGDQVSASVQYYYDVAGSNSNSNMVTSVLTSLAQAITGGGAATSMVKANATGITNQLNGTSGFINAVQPAGGNGAAPQAYLTILFFDERFNFIEAADGGVVQQQVGASGSDPAPIGLGAVKAPKNGYAFVYVSNQNNENVYFDNLKVGITRGNIIEENHYYAYGLRIASISSRKAGDVNEGKLKNDYLYNDKELFDDADLDWYDYGFRNYDPQIGRFVEVDPLMDNYGYLTPYLYAGDDPINKIDVDGLFGGIATTAEAAKELTSVVVVGHKAAATAVNLTTLAINITSISIQGAVVAANIINSSFGTVPGGGPAYKKGVSDALKNANTFGFTDFWAKVRGDDPINQFDDINDKIDYLKGRLEGDALALLQGAAEFEGGAGAAAGGLGTGPFALIFSGGGLLVAGHGASVGTVASADGAWATAELIRLQNVLKATAKNSSSGSNSKRNDNPSKKPNQQNPNKKTKKLWKLTDENSSAVMKNSTWGTFYKSRTDGLWWSVDRTGHGPSRFKVFEENAEGLKWIKDADQYGNFILKKHKGPTGDFIPWSKFNIIRR</sequence>
<dbReference type="Proteomes" id="UP000005438">
    <property type="component" value="Chromosome"/>
</dbReference>
<feature type="signal peptide" evidence="2">
    <location>
        <begin position="1"/>
        <end position="26"/>
    </location>
</feature>
<dbReference type="Pfam" id="PF20041">
    <property type="entry name" value="DUF6443"/>
    <property type="match status" value="1"/>
</dbReference>
<dbReference type="STRING" id="700598.Niako_7200"/>
<reference evidence="4 5" key="1">
    <citation type="submission" date="2011-12" db="EMBL/GenBank/DDBJ databases">
        <title>The complete genome of Niastella koreensis GR20-10.</title>
        <authorList>
            <consortium name="US DOE Joint Genome Institute (JGI-PGF)"/>
            <person name="Lucas S."/>
            <person name="Han J."/>
            <person name="Lapidus A."/>
            <person name="Bruce D."/>
            <person name="Goodwin L."/>
            <person name="Pitluck S."/>
            <person name="Peters L."/>
            <person name="Kyrpides N."/>
            <person name="Mavromatis K."/>
            <person name="Ivanova N."/>
            <person name="Mikhailova N."/>
            <person name="Davenport K."/>
            <person name="Saunders E."/>
            <person name="Detter J.C."/>
            <person name="Tapia R."/>
            <person name="Han C."/>
            <person name="Land M."/>
            <person name="Hauser L."/>
            <person name="Markowitz V."/>
            <person name="Cheng J.-F."/>
            <person name="Hugenholtz P."/>
            <person name="Woyke T."/>
            <person name="Wu D."/>
            <person name="Tindall B."/>
            <person name="Pomrenke H."/>
            <person name="Brambilla E."/>
            <person name="Klenk H.-P."/>
            <person name="Eisen J.A."/>
        </authorList>
    </citation>
    <scope>NUCLEOTIDE SEQUENCE [LARGE SCALE GENOMIC DNA]</scope>
    <source>
        <strain evidence="5">DSM 17620 / KACC 11465 / NBRC 106392 / GR20-10</strain>
    </source>
</reference>
<dbReference type="PANTHER" id="PTHR32305:SF15">
    <property type="entry name" value="PROTEIN RHSA-RELATED"/>
    <property type="match status" value="1"/>
</dbReference>
<dbReference type="InterPro" id="IPR045619">
    <property type="entry name" value="DUF6443"/>
</dbReference>
<protein>
    <submittedName>
        <fullName evidence="4">RHS repeat-associated core domain protein</fullName>
    </submittedName>
</protein>
<dbReference type="eggNOG" id="COG3209">
    <property type="taxonomic scope" value="Bacteria"/>
</dbReference>
<evidence type="ECO:0000259" key="3">
    <source>
        <dbReference type="Pfam" id="PF20041"/>
    </source>
</evidence>
<evidence type="ECO:0000256" key="2">
    <source>
        <dbReference type="SAM" id="SignalP"/>
    </source>
</evidence>
<feature type="region of interest" description="Disordered" evidence="1">
    <location>
        <begin position="1056"/>
        <end position="1083"/>
    </location>
</feature>
<organism evidence="4 5">
    <name type="scientific">Niastella koreensis (strain DSM 17620 / KACC 11465 / NBRC 106392 / GR20-10)</name>
    <dbReference type="NCBI Taxonomy" id="700598"/>
    <lineage>
        <taxon>Bacteria</taxon>
        <taxon>Pseudomonadati</taxon>
        <taxon>Bacteroidota</taxon>
        <taxon>Chitinophagia</taxon>
        <taxon>Chitinophagales</taxon>
        <taxon>Chitinophagaceae</taxon>
        <taxon>Niastella</taxon>
    </lineage>
</organism>
<gene>
    <name evidence="4" type="ordered locus">Niako_7200</name>
</gene>
<dbReference type="EMBL" id="CP003178">
    <property type="protein sequence ID" value="AEW03416.1"/>
    <property type="molecule type" value="Genomic_DNA"/>
</dbReference>
<evidence type="ECO:0000313" key="4">
    <source>
        <dbReference type="EMBL" id="AEW03416.1"/>
    </source>
</evidence>
<feature type="region of interest" description="Disordered" evidence="1">
    <location>
        <begin position="1545"/>
        <end position="1574"/>
    </location>
</feature>
<dbReference type="PANTHER" id="PTHR32305">
    <property type="match status" value="1"/>
</dbReference>
<evidence type="ECO:0000256" key="1">
    <source>
        <dbReference type="SAM" id="MobiDB-lite"/>
    </source>
</evidence>
<dbReference type="OrthoDB" id="976756at2"/>